<gene>
    <name evidence="2" type="ORF">GCM10009855_14530</name>
</gene>
<organism evidence="2 3">
    <name type="scientific">Gordonia cholesterolivorans</name>
    <dbReference type="NCBI Taxonomy" id="559625"/>
    <lineage>
        <taxon>Bacteria</taxon>
        <taxon>Bacillati</taxon>
        <taxon>Actinomycetota</taxon>
        <taxon>Actinomycetes</taxon>
        <taxon>Mycobacteriales</taxon>
        <taxon>Gordoniaceae</taxon>
        <taxon>Gordonia</taxon>
    </lineage>
</organism>
<keyword evidence="1" id="KW-0175">Coiled coil</keyword>
<dbReference type="EMBL" id="BAAARB010000005">
    <property type="protein sequence ID" value="GAA2376300.1"/>
    <property type="molecule type" value="Genomic_DNA"/>
</dbReference>
<sequence>MTTTEDLYQQANETYVEYARRAALASLERAGLRAVVDLALAARDEMTADGEALAQLVRDVRDRRSHSVTIDGVLIAPCDTYGRVEARHAQETQPWEVLREAAQIYERRWPARTTGGDLRIAADRLEAEHRAEQEKAAAEAEREKLIEQAARAMAAKHNPDIEWDAMSEYTKESFITGARALWDIGWRPAPESDGGEQE</sequence>
<accession>A0ABN3HET7</accession>
<name>A0ABN3HET7_9ACTN</name>
<feature type="coiled-coil region" evidence="1">
    <location>
        <begin position="122"/>
        <end position="155"/>
    </location>
</feature>
<evidence type="ECO:0000313" key="2">
    <source>
        <dbReference type="EMBL" id="GAA2376300.1"/>
    </source>
</evidence>
<evidence type="ECO:0000313" key="3">
    <source>
        <dbReference type="Proteomes" id="UP001501170"/>
    </source>
</evidence>
<dbReference type="RefSeq" id="WP_346075666.1">
    <property type="nucleotide sequence ID" value="NZ_BAAARB010000005.1"/>
</dbReference>
<comment type="caution">
    <text evidence="2">The sequence shown here is derived from an EMBL/GenBank/DDBJ whole genome shotgun (WGS) entry which is preliminary data.</text>
</comment>
<dbReference type="Proteomes" id="UP001501170">
    <property type="component" value="Unassembled WGS sequence"/>
</dbReference>
<reference evidence="2 3" key="1">
    <citation type="journal article" date="2019" name="Int. J. Syst. Evol. Microbiol.">
        <title>The Global Catalogue of Microorganisms (GCM) 10K type strain sequencing project: providing services to taxonomists for standard genome sequencing and annotation.</title>
        <authorList>
            <consortium name="The Broad Institute Genomics Platform"/>
            <consortium name="The Broad Institute Genome Sequencing Center for Infectious Disease"/>
            <person name="Wu L."/>
            <person name="Ma J."/>
        </authorList>
    </citation>
    <scope>NUCLEOTIDE SEQUENCE [LARGE SCALE GENOMIC DNA]</scope>
    <source>
        <strain evidence="2 3">JCM 16227</strain>
    </source>
</reference>
<evidence type="ECO:0000256" key="1">
    <source>
        <dbReference type="SAM" id="Coils"/>
    </source>
</evidence>
<protein>
    <submittedName>
        <fullName evidence="2">Uncharacterized protein</fullName>
    </submittedName>
</protein>
<proteinExistence type="predicted"/>
<keyword evidence="3" id="KW-1185">Reference proteome</keyword>